<dbReference type="RefSeq" id="XP_016353770.1">
    <property type="nucleotide sequence ID" value="XM_016498284.1"/>
</dbReference>
<evidence type="ECO:0000256" key="6">
    <source>
        <dbReference type="SAM" id="MobiDB-lite"/>
    </source>
</evidence>
<keyword evidence="10" id="KW-1185">Reference proteome</keyword>
<evidence type="ECO:0000313" key="10">
    <source>
        <dbReference type="Proteomes" id="UP000472260"/>
    </source>
</evidence>
<feature type="compositionally biased region" description="Basic and acidic residues" evidence="6">
    <location>
        <begin position="10"/>
        <end position="40"/>
    </location>
</feature>
<feature type="transmembrane region" description="Helical" evidence="7">
    <location>
        <begin position="147"/>
        <end position="167"/>
    </location>
</feature>
<evidence type="ECO:0000259" key="8">
    <source>
        <dbReference type="PROSITE" id="PS51225"/>
    </source>
</evidence>
<protein>
    <submittedName>
        <fullName evidence="9">MARVEL domain-containing protein 3-like</fullName>
    </submittedName>
</protein>
<keyword evidence="2 5" id="KW-0812">Transmembrane</keyword>
<evidence type="ECO:0000256" key="7">
    <source>
        <dbReference type="SAM" id="Phobius"/>
    </source>
</evidence>
<reference evidence="9" key="2">
    <citation type="submission" date="2025-09" db="UniProtKB">
        <authorList>
            <consortium name="Ensembl"/>
        </authorList>
    </citation>
    <scope>IDENTIFICATION</scope>
</reference>
<feature type="transmembrane region" description="Helical" evidence="7">
    <location>
        <begin position="238"/>
        <end position="257"/>
    </location>
</feature>
<dbReference type="KEGG" id="sanh:107697473"/>
<evidence type="ECO:0000256" key="1">
    <source>
        <dbReference type="ARBA" id="ARBA00004141"/>
    </source>
</evidence>
<dbReference type="AlphaFoldDB" id="A0A671MSY9"/>
<dbReference type="Proteomes" id="UP000472260">
    <property type="component" value="Unassembled WGS sequence"/>
</dbReference>
<feature type="transmembrane region" description="Helical" evidence="7">
    <location>
        <begin position="81"/>
        <end position="102"/>
    </location>
</feature>
<feature type="transmembrane region" description="Helical" evidence="7">
    <location>
        <begin position="179"/>
        <end position="202"/>
    </location>
</feature>
<dbReference type="PANTHER" id="PTHR22776">
    <property type="entry name" value="MARVEL-CONTAINING POTENTIAL LIPID RAFT-ASSOCIATED PROTEIN"/>
    <property type="match status" value="1"/>
</dbReference>
<dbReference type="GO" id="GO:0016020">
    <property type="term" value="C:membrane"/>
    <property type="evidence" value="ECO:0007669"/>
    <property type="project" value="UniProtKB-SubCell"/>
</dbReference>
<dbReference type="OrthoDB" id="9946445at2759"/>
<dbReference type="Ensembl" id="ENSSANT00000039033.1">
    <property type="protein sequence ID" value="ENSSANP00000036639.1"/>
    <property type="gene ID" value="ENSSANG00000018764.1"/>
</dbReference>
<evidence type="ECO:0000256" key="2">
    <source>
        <dbReference type="ARBA" id="ARBA00022692"/>
    </source>
</evidence>
<dbReference type="PANTHER" id="PTHR22776:SF98">
    <property type="entry name" value="MARVEL DOMAIN-CONTAINING PROTEIN"/>
    <property type="match status" value="1"/>
</dbReference>
<sequence>MSQPSRNHRPQRERNGGHYSERRDREPRSRRDSPSDRRSASESSSGQPPYYPRGSQRHVRSDPREERRESKCSYICSRRGIVLICAVLTNALVLICVVAAHMSQMGMSAMGMGGTSFIDAIIPFEGVELQQVRELDMQFGQMRAPGVYGGVAFCLTFGALSLLFVVSSSKPPHMLPRKLLIGQFAFQIIGAVGYVVAVGLYLHFVISVNSTDVCVRRERLYARNGYTWMNCSVGGGDAAVALFGIITAILYAVGTFLTGQTIQDVSHYFKERDRYEAERREQPRGPLKTPLNPDTYV</sequence>
<reference evidence="9" key="1">
    <citation type="submission" date="2025-08" db="UniProtKB">
        <authorList>
            <consortium name="Ensembl"/>
        </authorList>
    </citation>
    <scope>IDENTIFICATION</scope>
</reference>
<proteinExistence type="predicted"/>
<accession>A0A671MSY9</accession>
<gene>
    <name evidence="9" type="primary">LOC107697473</name>
</gene>
<keyword evidence="3 7" id="KW-1133">Transmembrane helix</keyword>
<comment type="subcellular location">
    <subcellularLocation>
        <location evidence="1">Membrane</location>
        <topology evidence="1">Multi-pass membrane protein</topology>
    </subcellularLocation>
</comment>
<feature type="region of interest" description="Disordered" evidence="6">
    <location>
        <begin position="1"/>
        <end position="69"/>
    </location>
</feature>
<dbReference type="GO" id="GO:0042552">
    <property type="term" value="P:myelination"/>
    <property type="evidence" value="ECO:0007669"/>
    <property type="project" value="TreeGrafter"/>
</dbReference>
<evidence type="ECO:0000256" key="4">
    <source>
        <dbReference type="ARBA" id="ARBA00023136"/>
    </source>
</evidence>
<dbReference type="GeneID" id="107697473"/>
<evidence type="ECO:0000313" key="9">
    <source>
        <dbReference type="Ensembl" id="ENSSANP00000036639.1"/>
    </source>
</evidence>
<dbReference type="PROSITE" id="PS51225">
    <property type="entry name" value="MARVEL"/>
    <property type="match status" value="1"/>
</dbReference>
<evidence type="ECO:0000256" key="3">
    <source>
        <dbReference type="ARBA" id="ARBA00022989"/>
    </source>
</evidence>
<dbReference type="InterPro" id="IPR008253">
    <property type="entry name" value="Marvel"/>
</dbReference>
<feature type="region of interest" description="Disordered" evidence="6">
    <location>
        <begin position="276"/>
        <end position="297"/>
    </location>
</feature>
<dbReference type="InterPro" id="IPR050578">
    <property type="entry name" value="MARVEL-CKLF_proteins"/>
</dbReference>
<dbReference type="GO" id="GO:0019911">
    <property type="term" value="F:structural constituent of myelin sheath"/>
    <property type="evidence" value="ECO:0007669"/>
    <property type="project" value="TreeGrafter"/>
</dbReference>
<name>A0A671MSY9_9TELE</name>
<feature type="domain" description="MARVEL" evidence="8">
    <location>
        <begin position="74"/>
        <end position="263"/>
    </location>
</feature>
<organism evidence="9 10">
    <name type="scientific">Sinocyclocheilus anshuiensis</name>
    <dbReference type="NCBI Taxonomy" id="1608454"/>
    <lineage>
        <taxon>Eukaryota</taxon>
        <taxon>Metazoa</taxon>
        <taxon>Chordata</taxon>
        <taxon>Craniata</taxon>
        <taxon>Vertebrata</taxon>
        <taxon>Euteleostomi</taxon>
        <taxon>Actinopterygii</taxon>
        <taxon>Neopterygii</taxon>
        <taxon>Teleostei</taxon>
        <taxon>Ostariophysi</taxon>
        <taxon>Cypriniformes</taxon>
        <taxon>Cyprinidae</taxon>
        <taxon>Cyprininae</taxon>
        <taxon>Sinocyclocheilus</taxon>
    </lineage>
</organism>
<feature type="compositionally biased region" description="Basic and acidic residues" evidence="6">
    <location>
        <begin position="59"/>
        <end position="69"/>
    </location>
</feature>
<evidence type="ECO:0000256" key="5">
    <source>
        <dbReference type="PROSITE-ProRule" id="PRU00581"/>
    </source>
</evidence>
<keyword evidence="4 5" id="KW-0472">Membrane</keyword>